<dbReference type="EMBL" id="CP097509">
    <property type="protein sequence ID" value="URE16596.1"/>
    <property type="molecule type" value="Genomic_DNA"/>
</dbReference>
<evidence type="ECO:0000256" key="2">
    <source>
        <dbReference type="SAM" id="Phobius"/>
    </source>
</evidence>
<keyword evidence="2" id="KW-0812">Transmembrane</keyword>
<feature type="region of interest" description="Disordered" evidence="1">
    <location>
        <begin position="212"/>
        <end position="232"/>
    </location>
</feature>
<organism evidence="3 4">
    <name type="scientific">Musa troglodytarum</name>
    <name type="common">fe'i banana</name>
    <dbReference type="NCBI Taxonomy" id="320322"/>
    <lineage>
        <taxon>Eukaryota</taxon>
        <taxon>Viridiplantae</taxon>
        <taxon>Streptophyta</taxon>
        <taxon>Embryophyta</taxon>
        <taxon>Tracheophyta</taxon>
        <taxon>Spermatophyta</taxon>
        <taxon>Magnoliopsida</taxon>
        <taxon>Liliopsida</taxon>
        <taxon>Zingiberales</taxon>
        <taxon>Musaceae</taxon>
        <taxon>Musa</taxon>
    </lineage>
</organism>
<dbReference type="Proteomes" id="UP001055439">
    <property type="component" value="Chromosome 7"/>
</dbReference>
<dbReference type="AlphaFoldDB" id="A0A9E7KGK3"/>
<evidence type="ECO:0000313" key="4">
    <source>
        <dbReference type="Proteomes" id="UP001055439"/>
    </source>
</evidence>
<feature type="compositionally biased region" description="Polar residues" evidence="1">
    <location>
        <begin position="212"/>
        <end position="221"/>
    </location>
</feature>
<proteinExistence type="predicted"/>
<dbReference type="InterPro" id="IPR039933">
    <property type="entry name" value="XRI1"/>
</dbReference>
<keyword evidence="2" id="KW-0472">Membrane</keyword>
<dbReference type="OrthoDB" id="691244at2759"/>
<dbReference type="GO" id="GO:0007143">
    <property type="term" value="P:female meiotic nuclear division"/>
    <property type="evidence" value="ECO:0007669"/>
    <property type="project" value="InterPro"/>
</dbReference>
<reference evidence="3" key="1">
    <citation type="submission" date="2022-05" db="EMBL/GenBank/DDBJ databases">
        <title>The Musa troglodytarum L. genome provides insights into the mechanism of non-climacteric behaviour and enrichment of carotenoids.</title>
        <authorList>
            <person name="Wang J."/>
        </authorList>
    </citation>
    <scope>NUCLEOTIDE SEQUENCE</scope>
    <source>
        <tissue evidence="3">Leaf</tissue>
    </source>
</reference>
<feature type="transmembrane region" description="Helical" evidence="2">
    <location>
        <begin position="15"/>
        <end position="35"/>
    </location>
</feature>
<evidence type="ECO:0000313" key="3">
    <source>
        <dbReference type="EMBL" id="URE16596.1"/>
    </source>
</evidence>
<keyword evidence="2" id="KW-1133">Transmembrane helix</keyword>
<protein>
    <recommendedName>
        <fullName evidence="5">Protein XRI1</fullName>
    </recommendedName>
</protein>
<name>A0A9E7KGK3_9LILI</name>
<evidence type="ECO:0000256" key="1">
    <source>
        <dbReference type="SAM" id="MobiDB-lite"/>
    </source>
</evidence>
<gene>
    <name evidence="3" type="ORF">MUK42_10837</name>
</gene>
<dbReference type="PANTHER" id="PTHR33385">
    <property type="entry name" value="PROTEIN XRI1"/>
    <property type="match status" value="1"/>
</dbReference>
<dbReference type="GO" id="GO:0007140">
    <property type="term" value="P:male meiotic nuclear division"/>
    <property type="evidence" value="ECO:0007669"/>
    <property type="project" value="InterPro"/>
</dbReference>
<sequence length="341" mass="37600">MGTEARTYLEANVEYSGSPVSALVVVTTIFLSLLWPQPPSVSLLRWCSESGRKRRRCRRLPHGRLYRAVATRPSVGFRGGEWNQTWYVSRCACERRRRVDGVTSGGCRDVGAVESPVSSQASTGYLQDAVAKWKDPSKQPRLAFLPAHDPSPTTMTTTKAKELQDLLQGFWDTDLNCMLQDNAVNPVQSPSNVPLKPKTQVAALQLLPVQEPLSSSSSYEQPQHIREGTGKKPCLVASKVKERAFQDCERRRFKKSKGKTDVAYPFAVVKPGGEEGDVTLDDINARILMRPRRPVRHPVGEYADGACVSPVGRGLSGKAVVSLTRIQTQGRGTITIVRTRG</sequence>
<evidence type="ECO:0008006" key="5">
    <source>
        <dbReference type="Google" id="ProtNLM"/>
    </source>
</evidence>
<keyword evidence="4" id="KW-1185">Reference proteome</keyword>
<dbReference type="PANTHER" id="PTHR33385:SF18">
    <property type="entry name" value="XRI1-LIKE PROTEIN"/>
    <property type="match status" value="1"/>
</dbReference>
<accession>A0A9E7KGK3</accession>